<dbReference type="PANTHER" id="PTHR11702:SF31">
    <property type="entry name" value="MITOCHONDRIAL RIBOSOME-ASSOCIATED GTPASE 2"/>
    <property type="match status" value="1"/>
</dbReference>
<protein>
    <recommendedName>
        <fullName evidence="7">GTPase Obg</fullName>
        <ecNumber evidence="7">3.6.5.-</ecNumber>
    </recommendedName>
    <alternativeName>
        <fullName evidence="7">GTP-binding protein Obg</fullName>
    </alternativeName>
</protein>
<feature type="binding site" evidence="7">
    <location>
        <position position="169"/>
    </location>
    <ligand>
        <name>Mg(2+)</name>
        <dbReference type="ChEBI" id="CHEBI:18420"/>
    </ligand>
</feature>
<dbReference type="FunFam" id="2.70.210.12:FF:000001">
    <property type="entry name" value="GTPase Obg"/>
    <property type="match status" value="1"/>
</dbReference>
<feature type="binding site" evidence="7">
    <location>
        <begin position="271"/>
        <end position="274"/>
    </location>
    <ligand>
        <name>GTP</name>
        <dbReference type="ChEBI" id="CHEBI:37565"/>
    </ligand>
</feature>
<dbReference type="PROSITE" id="PS00905">
    <property type="entry name" value="GTP1_OBG"/>
    <property type="match status" value="1"/>
</dbReference>
<comment type="similarity">
    <text evidence="1 7">Belongs to the TRAFAC class OBG-HflX-like GTPase superfamily. OBG GTPase family.</text>
</comment>
<dbReference type="PRINTS" id="PR00326">
    <property type="entry name" value="GTP1OBG"/>
</dbReference>
<keyword evidence="6 7" id="KW-0342">GTP-binding</keyword>
<keyword evidence="7" id="KW-0479">Metal-binding</keyword>
<dbReference type="GO" id="GO:0003924">
    <property type="term" value="F:GTPase activity"/>
    <property type="evidence" value="ECO:0007669"/>
    <property type="project" value="UniProtKB-UniRule"/>
</dbReference>
<reference evidence="10 11" key="1">
    <citation type="journal article" date="2016" name="Nat. Commun.">
        <title>Thousands of microbial genomes shed light on interconnected biogeochemical processes in an aquifer system.</title>
        <authorList>
            <person name="Anantharaman K."/>
            <person name="Brown C.T."/>
            <person name="Hug L.A."/>
            <person name="Sharon I."/>
            <person name="Castelle C.J."/>
            <person name="Probst A.J."/>
            <person name="Thomas B.C."/>
            <person name="Singh A."/>
            <person name="Wilkins M.J."/>
            <person name="Karaoz U."/>
            <person name="Brodie E.L."/>
            <person name="Williams K.H."/>
            <person name="Hubbard S.S."/>
            <person name="Banfield J.F."/>
        </authorList>
    </citation>
    <scope>NUCLEOTIDE SEQUENCE [LARGE SCALE GENOMIC DNA]</scope>
</reference>
<evidence type="ECO:0000256" key="2">
    <source>
        <dbReference type="ARBA" id="ARBA00022490"/>
    </source>
</evidence>
<dbReference type="InterPro" id="IPR027417">
    <property type="entry name" value="P-loop_NTPase"/>
</dbReference>
<keyword evidence="3 7" id="KW-0547">Nucleotide-binding</keyword>
<dbReference type="NCBIfam" id="TIGR02729">
    <property type="entry name" value="Obg_CgtA"/>
    <property type="match status" value="1"/>
</dbReference>
<organism evidence="10 11">
    <name type="scientific">Candidatus Staskawiczbacteria bacterium RIFCSPHIGHO2_02_FULL_34_9</name>
    <dbReference type="NCBI Taxonomy" id="1802206"/>
    <lineage>
        <taxon>Bacteria</taxon>
        <taxon>Candidatus Staskawicziibacteriota</taxon>
    </lineage>
</organism>
<dbReference type="GO" id="GO:0042254">
    <property type="term" value="P:ribosome biogenesis"/>
    <property type="evidence" value="ECO:0007669"/>
    <property type="project" value="UniProtKB-UniRule"/>
</dbReference>
<keyword evidence="4 7" id="KW-0378">Hydrolase</keyword>
<feature type="binding site" evidence="7">
    <location>
        <begin position="204"/>
        <end position="207"/>
    </location>
    <ligand>
        <name>GTP</name>
        <dbReference type="ChEBI" id="CHEBI:37565"/>
    </ligand>
</feature>
<evidence type="ECO:0000256" key="4">
    <source>
        <dbReference type="ARBA" id="ARBA00022801"/>
    </source>
</evidence>
<dbReference type="Proteomes" id="UP000176421">
    <property type="component" value="Unassembled WGS sequence"/>
</dbReference>
<dbReference type="InterPro" id="IPR031167">
    <property type="entry name" value="G_OBG"/>
</dbReference>
<feature type="domain" description="OBG-type G" evidence="8">
    <location>
        <begin position="156"/>
        <end position="318"/>
    </location>
</feature>
<dbReference type="InterPro" id="IPR006073">
    <property type="entry name" value="GTP-bd"/>
</dbReference>
<dbReference type="NCBIfam" id="NF008956">
    <property type="entry name" value="PRK12299.1"/>
    <property type="match status" value="1"/>
</dbReference>
<dbReference type="EC" id="3.6.5.-" evidence="7"/>
<dbReference type="InterPro" id="IPR006169">
    <property type="entry name" value="GTP1_OBG_dom"/>
</dbReference>
<comment type="cofactor">
    <cofactor evidence="7">
        <name>Mg(2+)</name>
        <dbReference type="ChEBI" id="CHEBI:18420"/>
    </cofactor>
</comment>
<evidence type="ECO:0000313" key="11">
    <source>
        <dbReference type="Proteomes" id="UP000176421"/>
    </source>
</evidence>
<dbReference type="PANTHER" id="PTHR11702">
    <property type="entry name" value="DEVELOPMENTALLY REGULATED GTP-BINDING PROTEIN-RELATED"/>
    <property type="match status" value="1"/>
</dbReference>
<comment type="subcellular location">
    <subcellularLocation>
        <location evidence="7">Cytoplasm</location>
    </subcellularLocation>
</comment>
<dbReference type="Gene3D" id="2.70.210.12">
    <property type="entry name" value="GTP1/OBG domain"/>
    <property type="match status" value="1"/>
</dbReference>
<gene>
    <name evidence="7" type="primary">obg</name>
    <name evidence="10" type="ORF">A3D35_03555</name>
</gene>
<feature type="binding site" evidence="7">
    <location>
        <begin position="162"/>
        <end position="169"/>
    </location>
    <ligand>
        <name>GTP</name>
        <dbReference type="ChEBI" id="CHEBI:37565"/>
    </ligand>
</feature>
<dbReference type="InterPro" id="IPR045086">
    <property type="entry name" value="OBG_GTPase"/>
</dbReference>
<dbReference type="GO" id="GO:0005525">
    <property type="term" value="F:GTP binding"/>
    <property type="evidence" value="ECO:0007669"/>
    <property type="project" value="UniProtKB-UniRule"/>
</dbReference>
<name>A0A1G2HXI1_9BACT</name>
<comment type="subunit">
    <text evidence="7">Monomer.</text>
</comment>
<evidence type="ECO:0000256" key="1">
    <source>
        <dbReference type="ARBA" id="ARBA00007699"/>
    </source>
</evidence>
<evidence type="ECO:0000256" key="3">
    <source>
        <dbReference type="ARBA" id="ARBA00022741"/>
    </source>
</evidence>
<evidence type="ECO:0000259" key="9">
    <source>
        <dbReference type="PROSITE" id="PS51883"/>
    </source>
</evidence>
<dbReference type="Gene3D" id="3.40.50.300">
    <property type="entry name" value="P-loop containing nucleotide triphosphate hydrolases"/>
    <property type="match status" value="1"/>
</dbReference>
<dbReference type="CDD" id="cd01898">
    <property type="entry name" value="Obg"/>
    <property type="match status" value="1"/>
</dbReference>
<keyword evidence="5 7" id="KW-0460">Magnesium</keyword>
<comment type="function">
    <text evidence="7">An essential GTPase which binds GTP, GDP and possibly (p)ppGpp with moderate affinity, with high nucleotide exchange rates and a fairly low GTP hydrolysis rate. Plays a role in control of the cell cycle, stress response, ribosome biogenesis and in those bacteria that undergo differentiation, in morphogenesis control.</text>
</comment>
<evidence type="ECO:0000256" key="6">
    <source>
        <dbReference type="ARBA" id="ARBA00023134"/>
    </source>
</evidence>
<dbReference type="HAMAP" id="MF_01454">
    <property type="entry name" value="GTPase_Obg"/>
    <property type="match status" value="1"/>
</dbReference>
<evidence type="ECO:0000259" key="8">
    <source>
        <dbReference type="PROSITE" id="PS51710"/>
    </source>
</evidence>
<dbReference type="GO" id="GO:0005737">
    <property type="term" value="C:cytoplasm"/>
    <property type="evidence" value="ECO:0007669"/>
    <property type="project" value="UniProtKB-SubCell"/>
</dbReference>
<proteinExistence type="inferred from homology"/>
<dbReference type="PIRSF" id="PIRSF002401">
    <property type="entry name" value="GTP_bd_Obg/CgtA"/>
    <property type="match status" value="1"/>
</dbReference>
<dbReference type="InterPro" id="IPR036726">
    <property type="entry name" value="GTP1_OBG_dom_sf"/>
</dbReference>
<dbReference type="Pfam" id="PF01018">
    <property type="entry name" value="GTP1_OBG"/>
    <property type="match status" value="1"/>
</dbReference>
<dbReference type="Pfam" id="PF01926">
    <property type="entry name" value="MMR_HSR1"/>
    <property type="match status" value="1"/>
</dbReference>
<feature type="binding site" evidence="7">
    <location>
        <position position="189"/>
    </location>
    <ligand>
        <name>Mg(2+)</name>
        <dbReference type="ChEBI" id="CHEBI:18420"/>
    </ligand>
</feature>
<dbReference type="AlphaFoldDB" id="A0A1G2HXI1"/>
<dbReference type="PROSITE" id="PS51883">
    <property type="entry name" value="OBG"/>
    <property type="match status" value="1"/>
</dbReference>
<feature type="binding site" evidence="7">
    <location>
        <begin position="299"/>
        <end position="301"/>
    </location>
    <ligand>
        <name>GTP</name>
        <dbReference type="ChEBI" id="CHEBI:37565"/>
    </ligand>
</feature>
<sequence length="327" mass="35743">MIIDDIIIKVSGGDGGKGLVRFNKTKMTLGPSGGSGGKGGDVFLEGVSDLSALRQFRFKKVLQAENGQDGKFQLNDGHKGEDLILFVPVGTVVHNLDTKQDFEVVQIGQRLLVAQGGRGGKGNFLYRSAVNTSPMEAGKGKEGEIVNLRLELKMIADVGFIGLPNAGKSSLLNMLTAAKSKVANYPFTTLEPNLGVYYELILGDIPGIIEGAASGKGLGVKFLQHIERTKVLFHLIASDSKDPVADYKTVRKELELYNPLMLEKPEYIFLSKKDEVSEERVLEIKKLFKKIKEDIIPISIIDDGSMNQVKEILNNLIKEKTVIEKAL</sequence>
<evidence type="ECO:0000256" key="5">
    <source>
        <dbReference type="ARBA" id="ARBA00022842"/>
    </source>
</evidence>
<dbReference type="InterPro" id="IPR006074">
    <property type="entry name" value="GTP1-OBG_CS"/>
</dbReference>
<dbReference type="STRING" id="1802206.A3D35_03555"/>
<evidence type="ECO:0000256" key="7">
    <source>
        <dbReference type="HAMAP-Rule" id="MF_01454"/>
    </source>
</evidence>
<evidence type="ECO:0000313" key="10">
    <source>
        <dbReference type="EMBL" id="OGZ67177.1"/>
    </source>
</evidence>
<dbReference type="PROSITE" id="PS51710">
    <property type="entry name" value="G_OBG"/>
    <property type="match status" value="1"/>
</dbReference>
<dbReference type="GO" id="GO:0000287">
    <property type="term" value="F:magnesium ion binding"/>
    <property type="evidence" value="ECO:0007669"/>
    <property type="project" value="InterPro"/>
</dbReference>
<feature type="domain" description="Obg" evidence="9">
    <location>
        <begin position="1"/>
        <end position="155"/>
    </location>
</feature>
<dbReference type="InterPro" id="IPR014100">
    <property type="entry name" value="GTP-bd_Obg/CgtA"/>
</dbReference>
<keyword evidence="2 7" id="KW-0963">Cytoplasm</keyword>
<accession>A0A1G2HXI1</accession>
<dbReference type="SUPFAM" id="SSF82051">
    <property type="entry name" value="Obg GTP-binding protein N-terminal domain"/>
    <property type="match status" value="1"/>
</dbReference>
<dbReference type="EMBL" id="MHOS01000042">
    <property type="protein sequence ID" value="OGZ67177.1"/>
    <property type="molecule type" value="Genomic_DNA"/>
</dbReference>
<feature type="binding site" evidence="7">
    <location>
        <begin position="187"/>
        <end position="191"/>
    </location>
    <ligand>
        <name>GTP</name>
        <dbReference type="ChEBI" id="CHEBI:37565"/>
    </ligand>
</feature>
<dbReference type="SUPFAM" id="SSF52540">
    <property type="entry name" value="P-loop containing nucleoside triphosphate hydrolases"/>
    <property type="match status" value="1"/>
</dbReference>
<comment type="caution">
    <text evidence="10">The sequence shown here is derived from an EMBL/GenBank/DDBJ whole genome shotgun (WGS) entry which is preliminary data.</text>
</comment>